<evidence type="ECO:0000256" key="11">
    <source>
        <dbReference type="SAM" id="Coils"/>
    </source>
</evidence>
<gene>
    <name evidence="13" type="primary">poc5</name>
</gene>
<evidence type="ECO:0000256" key="10">
    <source>
        <dbReference type="ARBA" id="ARBA00049959"/>
    </source>
</evidence>
<evidence type="ECO:0000256" key="6">
    <source>
        <dbReference type="ARBA" id="ARBA00023054"/>
    </source>
</evidence>
<feature type="coiled-coil region" evidence="11">
    <location>
        <begin position="339"/>
        <end position="366"/>
    </location>
</feature>
<reference evidence="13" key="1">
    <citation type="journal article" date="2010" name="Science">
        <title>The genome of the Western clawed frog Xenopus tropicalis.</title>
        <authorList>
            <person name="Hellsten U."/>
            <person name="Harland R.M."/>
            <person name="Gilchrist M.J."/>
            <person name="Hendrix D."/>
            <person name="Jurka J."/>
            <person name="Kapitonov V."/>
            <person name="Ovcharenko I."/>
            <person name="Putnam N.H."/>
            <person name="Shu S."/>
            <person name="Taher L."/>
            <person name="Blitz I.L."/>
            <person name="Blumberg B."/>
            <person name="Dichmann D.S."/>
            <person name="Dubchak I."/>
            <person name="Amaya E."/>
            <person name="Detter J.C."/>
            <person name="Fletcher R."/>
            <person name="Gerhard D.S."/>
            <person name="Goodstein D."/>
            <person name="Graves T."/>
            <person name="Grigoriev I.V."/>
            <person name="Grimwood J."/>
            <person name="Kawashima T."/>
            <person name="Lindquist E."/>
            <person name="Lucas S.M."/>
            <person name="Mead P.E."/>
            <person name="Mitros T."/>
            <person name="Ogino H."/>
            <person name="Ohta Y."/>
            <person name="Poliakov A.V."/>
            <person name="Pollet N."/>
            <person name="Robert J."/>
            <person name="Salamov A."/>
            <person name="Sater A.K."/>
            <person name="Schmutz J."/>
            <person name="Terry A."/>
            <person name="Vize P.D."/>
            <person name="Warren W.C."/>
            <person name="Wells D."/>
            <person name="Wills A."/>
            <person name="Wilson R.K."/>
            <person name="Zimmerman L.B."/>
            <person name="Zorn A.M."/>
            <person name="Grainger R."/>
            <person name="Grammer T."/>
            <person name="Khokha M.K."/>
            <person name="Richardson P.M."/>
            <person name="Rokhsar D.S."/>
        </authorList>
    </citation>
    <scope>NUCLEOTIDE SEQUENCE [LARGE SCALE GENOMIC DNA]</scope>
    <source>
        <strain evidence="13">Nigerian</strain>
    </source>
</reference>
<dbReference type="GO" id="GO:0007632">
    <property type="term" value="P:visual behavior"/>
    <property type="evidence" value="ECO:0007669"/>
    <property type="project" value="Ensembl"/>
</dbReference>
<keyword evidence="8" id="KW-0131">Cell cycle</keyword>
<evidence type="ECO:0000256" key="4">
    <source>
        <dbReference type="ARBA" id="ARBA00022490"/>
    </source>
</evidence>
<accession>F6ZZ10</accession>
<evidence type="ECO:0000256" key="8">
    <source>
        <dbReference type="ARBA" id="ARBA00023306"/>
    </source>
</evidence>
<dbReference type="PANTHER" id="PTHR28618">
    <property type="entry name" value="CENTROSOMAL PROTEIN POC5"/>
    <property type="match status" value="1"/>
</dbReference>
<feature type="compositionally biased region" description="Polar residues" evidence="12">
    <location>
        <begin position="94"/>
        <end position="105"/>
    </location>
</feature>
<evidence type="ECO:0000256" key="1">
    <source>
        <dbReference type="ARBA" id="ARBA00004114"/>
    </source>
</evidence>
<sequence length="590" mass="65795">MACKKFIHMSKKKVMKCDVSMQMSSDEEYRESPILPKDSDHGSSVSSDLQDEYDELLRYAVVTPRFGPHFLGQNQLITEQTRIDKVSSPKDPVQDQSPARNNSEENIPDCSAVSTSQRRSPSTANEEERVMSEKKSFLSGLEAFSPLHSEDLSLGGSTSSGSQVQQVRVKELPVPSENMDKVEDVLDLWSGTLKTNIMAELSKWRLTIIEQHKLEIKNQNEKHVEQISQLSNQIDKLQDLLQTYETSIQRKDEVISNLTHALEKHKEKTELMRTFTHWRLQLTEARQEDYSHSLADRHYKSTLMKNAWKAWRSVIESNWKDKIEQACRARAEEVCVELANDYESKLTQLNGALGEARAEVQRLLAERGQFEGSMKKAFMRGVCALNMEAMSMFQGRESRMEYADHPPRREERDPSPSVTFQNPPVGTTHPSTTSALHSPVTCEPNFIHAFGQSSVSQSKEDVNTPAVISSVTSASSALPTQKLPMTRVVTSCQQKAGKTITARITARSDLAQRSSKIGSNITSMAVNPPMSSIVVEKHHPVTQQTISQAAAAKYPRAALQSTGSIGGRSSGQSGRVSQTHAGIHSIKVVD</sequence>
<feature type="coiled-coil region" evidence="11">
    <location>
        <begin position="209"/>
        <end position="268"/>
    </location>
</feature>
<feature type="compositionally biased region" description="Polar residues" evidence="12">
    <location>
        <begin position="418"/>
        <end position="436"/>
    </location>
</feature>
<dbReference type="eggNOG" id="ENOG502QUKU">
    <property type="taxonomic scope" value="Eukaryota"/>
</dbReference>
<feature type="region of interest" description="Disordered" evidence="12">
    <location>
        <begin position="400"/>
        <end position="439"/>
    </location>
</feature>
<feature type="region of interest" description="Disordered" evidence="12">
    <location>
        <begin position="561"/>
        <end position="590"/>
    </location>
</feature>
<dbReference type="PANTHER" id="PTHR28618:SF1">
    <property type="entry name" value="CENTROSOMAL PROTEIN POC5"/>
    <property type="match status" value="1"/>
</dbReference>
<dbReference type="PhylomeDB" id="F6ZZ10"/>
<feature type="compositionally biased region" description="Polar residues" evidence="12">
    <location>
        <begin position="112"/>
        <end position="124"/>
    </location>
</feature>
<evidence type="ECO:0000256" key="3">
    <source>
        <dbReference type="ARBA" id="ARBA00014910"/>
    </source>
</evidence>
<protein>
    <recommendedName>
        <fullName evidence="3">Centrosomal protein POC5</fullName>
    </recommendedName>
    <alternativeName>
        <fullName evidence="9">Protein of centriole 5</fullName>
    </alternativeName>
</protein>
<keyword evidence="7" id="KW-0206">Cytoskeleton</keyword>
<evidence type="ECO:0000256" key="7">
    <source>
        <dbReference type="ARBA" id="ARBA00023212"/>
    </source>
</evidence>
<evidence type="ECO:0000256" key="9">
    <source>
        <dbReference type="ARBA" id="ARBA00031694"/>
    </source>
</evidence>
<dbReference type="Xenbase" id="XB-GENE-5850620">
    <property type="gene designation" value="poc5"/>
</dbReference>
<evidence type="ECO:0000256" key="12">
    <source>
        <dbReference type="SAM" id="MobiDB-lite"/>
    </source>
</evidence>
<dbReference type="AlphaFoldDB" id="F6ZZ10"/>
<feature type="region of interest" description="Disordered" evidence="12">
    <location>
        <begin position="81"/>
        <end position="132"/>
    </location>
</feature>
<dbReference type="FunCoup" id="F6ZZ10">
    <property type="interactions" value="2505"/>
</dbReference>
<dbReference type="GO" id="GO:0032391">
    <property type="term" value="C:photoreceptor connecting cilium"/>
    <property type="evidence" value="ECO:0007669"/>
    <property type="project" value="Ensembl"/>
</dbReference>
<organism evidence="13">
    <name type="scientific">Xenopus tropicalis</name>
    <name type="common">Western clawed frog</name>
    <name type="synonym">Silurana tropicalis</name>
    <dbReference type="NCBI Taxonomy" id="8364"/>
    <lineage>
        <taxon>Eukaryota</taxon>
        <taxon>Metazoa</taxon>
        <taxon>Chordata</taxon>
        <taxon>Craniata</taxon>
        <taxon>Vertebrata</taxon>
        <taxon>Euteleostomi</taxon>
        <taxon>Amphibia</taxon>
        <taxon>Batrachia</taxon>
        <taxon>Anura</taxon>
        <taxon>Pipoidea</taxon>
        <taxon>Pipidae</taxon>
        <taxon>Xenopodinae</taxon>
        <taxon>Xenopus</taxon>
        <taxon>Silurana</taxon>
    </lineage>
</organism>
<dbReference type="GO" id="GO:0005814">
    <property type="term" value="C:centriole"/>
    <property type="evidence" value="ECO:0007669"/>
    <property type="project" value="UniProtKB-SubCell"/>
</dbReference>
<keyword evidence="6 11" id="KW-0175">Coiled coil</keyword>
<keyword evidence="4" id="KW-0963">Cytoplasm</keyword>
<evidence type="ECO:0000313" key="13">
    <source>
        <dbReference type="Ensembl" id="ENSXETP00000007274"/>
    </source>
</evidence>
<name>F6ZZ10_XENTR</name>
<proteinExistence type="inferred from homology"/>
<reference evidence="13" key="2">
    <citation type="submission" date="2011-06" db="UniProtKB">
        <authorList>
            <consortium name="Ensembl"/>
        </authorList>
    </citation>
    <scope>IDENTIFICATION</scope>
</reference>
<evidence type="ECO:0000256" key="5">
    <source>
        <dbReference type="ARBA" id="ARBA00022737"/>
    </source>
</evidence>
<comment type="function">
    <text evidence="10">Essential for the assembly of the distal half of centrioles, required for centriole elongation. Acts as a negative regulator of centriole elongation.</text>
</comment>
<feature type="compositionally biased region" description="Low complexity" evidence="12">
    <location>
        <begin position="570"/>
        <end position="579"/>
    </location>
</feature>
<comment type="subcellular location">
    <subcellularLocation>
        <location evidence="1">Cytoplasm</location>
        <location evidence="1">Cytoskeleton</location>
        <location evidence="1">Microtubule organizing center</location>
        <location evidence="1">Centrosome</location>
        <location evidence="1">Centriole</location>
    </subcellularLocation>
</comment>
<evidence type="ECO:0000256" key="2">
    <source>
        <dbReference type="ARBA" id="ARBA00010411"/>
    </source>
</evidence>
<dbReference type="InParanoid" id="F6ZZ10"/>
<feature type="compositionally biased region" description="Basic and acidic residues" evidence="12">
    <location>
        <begin position="400"/>
        <end position="414"/>
    </location>
</feature>
<dbReference type="InterPro" id="IPR033351">
    <property type="entry name" value="POC5"/>
</dbReference>
<dbReference type="Ensembl" id="ENSXETT00000007274">
    <property type="protein sequence ID" value="ENSXETP00000007274"/>
    <property type="gene ID" value="ENSXETG00000003349"/>
</dbReference>
<dbReference type="HOGENOM" id="CLU_035726_0_0_1"/>
<dbReference type="Bgee" id="ENSXETG00000003349">
    <property type="expression patterns" value="Expressed in 2-cell stage embryo and 14 other cell types or tissues"/>
</dbReference>
<keyword evidence="5" id="KW-0677">Repeat</keyword>
<comment type="similarity">
    <text evidence="2">Belongs to the POC5 family.</text>
</comment>
<dbReference type="GO" id="GO:0042462">
    <property type="term" value="P:eye photoreceptor cell development"/>
    <property type="evidence" value="ECO:0007669"/>
    <property type="project" value="Ensembl"/>
</dbReference>
<feature type="region of interest" description="Disordered" evidence="12">
    <location>
        <begin position="22"/>
        <end position="49"/>
    </location>
</feature>
<dbReference type="GeneTree" id="ENSGT00940000164571"/>